<organism evidence="2 3">
    <name type="scientific">Durusdinium trenchii</name>
    <dbReference type="NCBI Taxonomy" id="1381693"/>
    <lineage>
        <taxon>Eukaryota</taxon>
        <taxon>Sar</taxon>
        <taxon>Alveolata</taxon>
        <taxon>Dinophyceae</taxon>
        <taxon>Suessiales</taxon>
        <taxon>Symbiodiniaceae</taxon>
        <taxon>Durusdinium</taxon>
    </lineage>
</organism>
<evidence type="ECO:0000313" key="1">
    <source>
        <dbReference type="EMBL" id="CAK9056902.1"/>
    </source>
</evidence>
<accession>A0ABP0N3F2</accession>
<protein>
    <submittedName>
        <fullName evidence="2">Uncharacterized protein</fullName>
    </submittedName>
</protein>
<evidence type="ECO:0000313" key="3">
    <source>
        <dbReference type="Proteomes" id="UP001642484"/>
    </source>
</evidence>
<proteinExistence type="predicted"/>
<keyword evidence="3" id="KW-1185">Reference proteome</keyword>
<reference evidence="2 3" key="1">
    <citation type="submission" date="2024-02" db="EMBL/GenBank/DDBJ databases">
        <authorList>
            <person name="Chen Y."/>
            <person name="Shah S."/>
            <person name="Dougan E. K."/>
            <person name="Thang M."/>
            <person name="Chan C."/>
        </authorList>
    </citation>
    <scope>NUCLEOTIDE SEQUENCE [LARGE SCALE GENOMIC DNA]</scope>
</reference>
<dbReference type="EMBL" id="CAXAMN010021273">
    <property type="protein sequence ID" value="CAK9057452.1"/>
    <property type="molecule type" value="Genomic_DNA"/>
</dbReference>
<name>A0ABP0N3F2_9DINO</name>
<gene>
    <name evidence="1" type="ORF">CCMP2556_LOCUS28129</name>
    <name evidence="2" type="ORF">CCMP2556_LOCUS28343</name>
</gene>
<evidence type="ECO:0000313" key="2">
    <source>
        <dbReference type="EMBL" id="CAK9057452.1"/>
    </source>
</evidence>
<sequence length="69" mass="7594">MPDSDAPFLHSTDGRRPLSLKELKAFIVSDQAKRSASGCQGTVMLLEGTLTCDVRRRGCLRDLFFCSMG</sequence>
<dbReference type="Proteomes" id="UP001642484">
    <property type="component" value="Unassembled WGS sequence"/>
</dbReference>
<comment type="caution">
    <text evidence="2">The sequence shown here is derived from an EMBL/GenBank/DDBJ whole genome shotgun (WGS) entry which is preliminary data.</text>
</comment>
<dbReference type="EMBL" id="CAXAMN010021001">
    <property type="protein sequence ID" value="CAK9056902.1"/>
    <property type="molecule type" value="Genomic_DNA"/>
</dbReference>